<dbReference type="InterPro" id="IPR050109">
    <property type="entry name" value="HTH-type_TetR-like_transc_reg"/>
</dbReference>
<name>A0ABN3JW77_9ACTN</name>
<dbReference type="EMBL" id="BAAARW010000026">
    <property type="protein sequence ID" value="GAA2441299.1"/>
    <property type="molecule type" value="Genomic_DNA"/>
</dbReference>
<dbReference type="RefSeq" id="WP_344594419.1">
    <property type="nucleotide sequence ID" value="NZ_BAAARW010000026.1"/>
</dbReference>
<evidence type="ECO:0000256" key="4">
    <source>
        <dbReference type="PROSITE-ProRule" id="PRU00335"/>
    </source>
</evidence>
<comment type="caution">
    <text evidence="6">The sequence shown here is derived from an EMBL/GenBank/DDBJ whole genome shotgun (WGS) entry which is preliminary data.</text>
</comment>
<keyword evidence="2 4" id="KW-0238">DNA-binding</keyword>
<dbReference type="SUPFAM" id="SSF46689">
    <property type="entry name" value="Homeodomain-like"/>
    <property type="match status" value="1"/>
</dbReference>
<dbReference type="InterPro" id="IPR009057">
    <property type="entry name" value="Homeodomain-like_sf"/>
</dbReference>
<dbReference type="Proteomes" id="UP001501231">
    <property type="component" value="Unassembled WGS sequence"/>
</dbReference>
<evidence type="ECO:0000313" key="7">
    <source>
        <dbReference type="Proteomes" id="UP001501231"/>
    </source>
</evidence>
<dbReference type="Pfam" id="PF02909">
    <property type="entry name" value="TetR_C_1"/>
    <property type="match status" value="1"/>
</dbReference>
<dbReference type="PANTHER" id="PTHR30055:SF151">
    <property type="entry name" value="TRANSCRIPTIONAL REGULATORY PROTEIN"/>
    <property type="match status" value="1"/>
</dbReference>
<gene>
    <name evidence="6" type="ORF">GCM10010191_66850</name>
</gene>
<dbReference type="InterPro" id="IPR001647">
    <property type="entry name" value="HTH_TetR"/>
</dbReference>
<keyword evidence="7" id="KW-1185">Reference proteome</keyword>
<accession>A0ABN3JW77</accession>
<organism evidence="6 7">
    <name type="scientific">Actinomadura vinacea</name>
    <dbReference type="NCBI Taxonomy" id="115336"/>
    <lineage>
        <taxon>Bacteria</taxon>
        <taxon>Bacillati</taxon>
        <taxon>Actinomycetota</taxon>
        <taxon>Actinomycetes</taxon>
        <taxon>Streptosporangiales</taxon>
        <taxon>Thermomonosporaceae</taxon>
        <taxon>Actinomadura</taxon>
    </lineage>
</organism>
<dbReference type="InterPro" id="IPR004111">
    <property type="entry name" value="Repressor_TetR_C"/>
</dbReference>
<evidence type="ECO:0000259" key="5">
    <source>
        <dbReference type="PROSITE" id="PS50977"/>
    </source>
</evidence>
<reference evidence="6 7" key="1">
    <citation type="journal article" date="2019" name="Int. J. Syst. Evol. Microbiol.">
        <title>The Global Catalogue of Microorganisms (GCM) 10K type strain sequencing project: providing services to taxonomists for standard genome sequencing and annotation.</title>
        <authorList>
            <consortium name="The Broad Institute Genomics Platform"/>
            <consortium name="The Broad Institute Genome Sequencing Center for Infectious Disease"/>
            <person name="Wu L."/>
            <person name="Ma J."/>
        </authorList>
    </citation>
    <scope>NUCLEOTIDE SEQUENCE [LARGE SCALE GENOMIC DNA]</scope>
    <source>
        <strain evidence="6 7">JCM 3325</strain>
    </source>
</reference>
<sequence length="228" mass="24900">MPRNTLTKEQIVRTAIELLDEEGLEGLNMRALGQRLDSAATAVYWHVKNKDDLLLLAGDQVWQEIGLPDPDAVGWRVAATAMATDLLAMFTRHPWVVQALASHVLYGPGKARHDDHSLAVYEAAGFAGAEADQATAGVFMFVLGNALGESSTASLSRKLNRLGDDAEERLRDTMAQAAEVAKQFPRLRARLEDTAAQQYGAAPESSFEFGLRALLDGLEDRLAVRQTR</sequence>
<dbReference type="SUPFAM" id="SSF48498">
    <property type="entry name" value="Tetracyclin repressor-like, C-terminal domain"/>
    <property type="match status" value="1"/>
</dbReference>
<dbReference type="Gene3D" id="1.10.10.60">
    <property type="entry name" value="Homeodomain-like"/>
    <property type="match status" value="1"/>
</dbReference>
<feature type="domain" description="HTH tetR-type" evidence="5">
    <location>
        <begin position="5"/>
        <end position="65"/>
    </location>
</feature>
<feature type="DNA-binding region" description="H-T-H motif" evidence="4">
    <location>
        <begin position="28"/>
        <end position="47"/>
    </location>
</feature>
<keyword evidence="3" id="KW-0804">Transcription</keyword>
<keyword evidence="1" id="KW-0805">Transcription regulation</keyword>
<dbReference type="InterPro" id="IPR036271">
    <property type="entry name" value="Tet_transcr_reg_TetR-rel_C_sf"/>
</dbReference>
<proteinExistence type="predicted"/>
<evidence type="ECO:0000256" key="1">
    <source>
        <dbReference type="ARBA" id="ARBA00023015"/>
    </source>
</evidence>
<evidence type="ECO:0000256" key="3">
    <source>
        <dbReference type="ARBA" id="ARBA00023163"/>
    </source>
</evidence>
<dbReference type="Pfam" id="PF00440">
    <property type="entry name" value="TetR_N"/>
    <property type="match status" value="1"/>
</dbReference>
<dbReference type="Gene3D" id="1.10.357.10">
    <property type="entry name" value="Tetracycline Repressor, domain 2"/>
    <property type="match status" value="1"/>
</dbReference>
<evidence type="ECO:0000256" key="2">
    <source>
        <dbReference type="ARBA" id="ARBA00023125"/>
    </source>
</evidence>
<dbReference type="PANTHER" id="PTHR30055">
    <property type="entry name" value="HTH-TYPE TRANSCRIPTIONAL REGULATOR RUTR"/>
    <property type="match status" value="1"/>
</dbReference>
<dbReference type="PROSITE" id="PS50977">
    <property type="entry name" value="HTH_TETR_2"/>
    <property type="match status" value="1"/>
</dbReference>
<evidence type="ECO:0000313" key="6">
    <source>
        <dbReference type="EMBL" id="GAA2441299.1"/>
    </source>
</evidence>
<protein>
    <recommendedName>
        <fullName evidence="5">HTH tetR-type domain-containing protein</fullName>
    </recommendedName>
</protein>